<evidence type="ECO:0000256" key="1">
    <source>
        <dbReference type="ARBA" id="ARBA00001933"/>
    </source>
</evidence>
<dbReference type="PANTHER" id="PTHR21152:SF40">
    <property type="entry name" value="ALANINE--GLYOXYLATE AMINOTRANSFERASE"/>
    <property type="match status" value="1"/>
</dbReference>
<comment type="catalytic activity">
    <reaction evidence="6">
        <text>glyoxylate + L-alanine = glycine + pyruvate</text>
        <dbReference type="Rhea" id="RHEA:24248"/>
        <dbReference type="ChEBI" id="CHEBI:15361"/>
        <dbReference type="ChEBI" id="CHEBI:36655"/>
        <dbReference type="ChEBI" id="CHEBI:57305"/>
        <dbReference type="ChEBI" id="CHEBI:57972"/>
        <dbReference type="EC" id="2.6.1.44"/>
    </reaction>
</comment>
<dbReference type="PANTHER" id="PTHR21152">
    <property type="entry name" value="AMINOTRANSFERASE CLASS V"/>
    <property type="match status" value="1"/>
</dbReference>
<organism evidence="10 11">
    <name type="scientific">Fopius arisanus</name>
    <dbReference type="NCBI Taxonomy" id="64838"/>
    <lineage>
        <taxon>Eukaryota</taxon>
        <taxon>Metazoa</taxon>
        <taxon>Ecdysozoa</taxon>
        <taxon>Arthropoda</taxon>
        <taxon>Hexapoda</taxon>
        <taxon>Insecta</taxon>
        <taxon>Pterygota</taxon>
        <taxon>Neoptera</taxon>
        <taxon>Endopterygota</taxon>
        <taxon>Hymenoptera</taxon>
        <taxon>Apocrita</taxon>
        <taxon>Ichneumonoidea</taxon>
        <taxon>Braconidae</taxon>
        <taxon>Opiinae</taxon>
        <taxon>Fopius</taxon>
    </lineage>
</organism>
<dbReference type="GO" id="GO:0004760">
    <property type="term" value="F:L-serine-pyruvate transaminase activity"/>
    <property type="evidence" value="ECO:0007669"/>
    <property type="project" value="TreeGrafter"/>
</dbReference>
<keyword evidence="4" id="KW-0808">Transferase</keyword>
<dbReference type="RefSeq" id="XP_011307264.1">
    <property type="nucleotide sequence ID" value="XM_011308962.1"/>
</dbReference>
<keyword evidence="5 6" id="KW-0663">Pyridoxal phosphate</keyword>
<evidence type="ECO:0000256" key="7">
    <source>
        <dbReference type="PIRSR" id="PIRSR000524-1"/>
    </source>
</evidence>
<dbReference type="PIRSF" id="PIRSF000524">
    <property type="entry name" value="SPT"/>
    <property type="match status" value="1"/>
</dbReference>
<dbReference type="CDD" id="cd06451">
    <property type="entry name" value="AGAT_like"/>
    <property type="match status" value="1"/>
</dbReference>
<dbReference type="InterPro" id="IPR015422">
    <property type="entry name" value="PyrdxlP-dep_Trfase_small"/>
</dbReference>
<dbReference type="GO" id="GO:0008453">
    <property type="term" value="F:alanine-glyoxylate transaminase activity"/>
    <property type="evidence" value="ECO:0007669"/>
    <property type="project" value="UniProtKB-EC"/>
</dbReference>
<gene>
    <name evidence="11" type="primary">Agxt</name>
</gene>
<dbReference type="InterPro" id="IPR015424">
    <property type="entry name" value="PyrdxlP-dep_Trfase"/>
</dbReference>
<dbReference type="CTD" id="189"/>
<keyword evidence="3 11" id="KW-0032">Aminotransferase</keyword>
<evidence type="ECO:0000313" key="10">
    <source>
        <dbReference type="Proteomes" id="UP000694866"/>
    </source>
</evidence>
<comment type="similarity">
    <text evidence="2 6">Belongs to the class-V pyridoxal-phosphate-dependent aminotransferase family.</text>
</comment>
<feature type="modified residue" description="N6-(pyridoxal phosphate)lysine" evidence="8">
    <location>
        <position position="217"/>
    </location>
</feature>
<dbReference type="InterPro" id="IPR000192">
    <property type="entry name" value="Aminotrans_V_dom"/>
</dbReference>
<dbReference type="FunFam" id="3.40.640.10:FF:000027">
    <property type="entry name" value="Serine--pyruvate aminotransferase, mitochondrial"/>
    <property type="match status" value="1"/>
</dbReference>
<evidence type="ECO:0000256" key="4">
    <source>
        <dbReference type="ARBA" id="ARBA00022679"/>
    </source>
</evidence>
<dbReference type="EC" id="2.6.1.44" evidence="6"/>
<comment type="cofactor">
    <cofactor evidence="1 6 8">
        <name>pyridoxal 5'-phosphate</name>
        <dbReference type="ChEBI" id="CHEBI:597326"/>
    </cofactor>
</comment>
<dbReference type="SUPFAM" id="SSF53383">
    <property type="entry name" value="PLP-dependent transferases"/>
    <property type="match status" value="1"/>
</dbReference>
<dbReference type="Gene3D" id="3.40.640.10">
    <property type="entry name" value="Type I PLP-dependent aspartate aminotransferase-like (Major domain)"/>
    <property type="match status" value="1"/>
</dbReference>
<name>A0A9R1TBS8_9HYME</name>
<proteinExistence type="inferred from homology"/>
<sequence>MSDYSGLIKKFGGVKPPPVELLQPLVVPQDRLLFSPGPSNCSPRVLESLKNPVIGHLHPEILKMMDDIKLGIKYMFQTDSRLTLAISAAGHGGMEACLGNLLEPGETVLIVNGGIWGERASDMSRRVGAHVELLTTELGVAFTLDELRVALTKFRPSVVFCTHAESSTGLKQPLIGVGDLVRKYDALLIVDTVASLGGEPFFMDAWCVDAVYTGSQKTLGAPPGITPVSFGPRAEKKILSRKFQIPVYYWDMKLLGTYWNCFDEPRIYHHTISATLIYGLREGLAQLVEEGLENSWRRHKESADILKEGLTRMGLKFLVKNPDHRLTTVTAFHLPDGVDPGIVTRRCLERFNVEISGGLGPTAGKINRIGVMGVNATPKKVAVVLKALEDALTFAKSHSKL</sequence>
<dbReference type="GeneID" id="105269007"/>
<dbReference type="Pfam" id="PF00266">
    <property type="entry name" value="Aminotran_5"/>
    <property type="match status" value="1"/>
</dbReference>
<evidence type="ECO:0000259" key="9">
    <source>
        <dbReference type="Pfam" id="PF00266"/>
    </source>
</evidence>
<evidence type="ECO:0000256" key="8">
    <source>
        <dbReference type="PIRSR" id="PIRSR000524-50"/>
    </source>
</evidence>
<evidence type="ECO:0000256" key="6">
    <source>
        <dbReference type="PIRNR" id="PIRNR000524"/>
    </source>
</evidence>
<dbReference type="GO" id="GO:0019265">
    <property type="term" value="P:glycine biosynthetic process, by transamination of glyoxylate"/>
    <property type="evidence" value="ECO:0007669"/>
    <property type="project" value="TreeGrafter"/>
</dbReference>
<dbReference type="Gene3D" id="3.90.1150.10">
    <property type="entry name" value="Aspartate Aminotransferase, domain 1"/>
    <property type="match status" value="1"/>
</dbReference>
<evidence type="ECO:0000256" key="5">
    <source>
        <dbReference type="ARBA" id="ARBA00022898"/>
    </source>
</evidence>
<reference evidence="11" key="1">
    <citation type="submission" date="2025-08" db="UniProtKB">
        <authorList>
            <consortium name="RefSeq"/>
        </authorList>
    </citation>
    <scope>IDENTIFICATION</scope>
    <source>
        <strain evidence="11">USDA-PBARC FA_bdor</strain>
        <tissue evidence="11">Whole organism</tissue>
    </source>
</reference>
<evidence type="ECO:0000256" key="3">
    <source>
        <dbReference type="ARBA" id="ARBA00022576"/>
    </source>
</evidence>
<dbReference type="InterPro" id="IPR015421">
    <property type="entry name" value="PyrdxlP-dep_Trfase_major"/>
</dbReference>
<dbReference type="GO" id="GO:0005777">
    <property type="term" value="C:peroxisome"/>
    <property type="evidence" value="ECO:0007669"/>
    <property type="project" value="TreeGrafter"/>
</dbReference>
<dbReference type="Proteomes" id="UP000694866">
    <property type="component" value="Unplaced"/>
</dbReference>
<dbReference type="InterPro" id="IPR024169">
    <property type="entry name" value="SP_NH2Trfase/AEP_transaminase"/>
</dbReference>
<accession>A0A9R1TBS8</accession>
<feature type="binding site" evidence="7">
    <location>
        <position position="368"/>
    </location>
    <ligand>
        <name>substrate</name>
    </ligand>
</feature>
<dbReference type="AlphaFoldDB" id="A0A9R1TBS8"/>
<dbReference type="OrthoDB" id="7403325at2759"/>
<evidence type="ECO:0000313" key="11">
    <source>
        <dbReference type="RefSeq" id="XP_011307264.1"/>
    </source>
</evidence>
<feature type="domain" description="Aminotransferase class V" evidence="9">
    <location>
        <begin position="33"/>
        <end position="358"/>
    </location>
</feature>
<evidence type="ECO:0000256" key="2">
    <source>
        <dbReference type="ARBA" id="ARBA00009236"/>
    </source>
</evidence>
<keyword evidence="10" id="KW-1185">Reference proteome</keyword>
<protein>
    <recommendedName>
        <fullName evidence="6">Alanine--glyoxylate aminotransferase</fullName>
        <ecNumber evidence="6">2.6.1.44</ecNumber>
    </recommendedName>
</protein>
<dbReference type="KEGG" id="fas:105269007"/>